<evidence type="ECO:0000256" key="1">
    <source>
        <dbReference type="SAM" id="MobiDB-lite"/>
    </source>
</evidence>
<proteinExistence type="predicted"/>
<sequence length="184" mass="20652">MATSKCHNARGIQFRSWSPRRYSSRKPRRGPRPRLEKHGSLGRGDKIVRLHTDFSKQTVWAPKNRQRYPGPVQGPSPLEWLWIPVLRGVKGSSFRTHRGGPRTTTGVGECASAAQVLPESDNRHLVAGALCQRPGDAGGIDTAEHRRNHSPAGRRQLRTFPGLFLELFLPMLKRFDEGADSKCR</sequence>
<dbReference type="HOGENOM" id="CLU_1468715_0_0_1"/>
<dbReference type="AlphaFoldDB" id="A0A0C3S0Q3"/>
<accession>A0A0C3S0Q3</accession>
<reference evidence="2 3" key="1">
    <citation type="journal article" date="2014" name="PLoS Genet.">
        <title>Analysis of the Phlebiopsis gigantea genome, transcriptome and secretome provides insight into its pioneer colonization strategies of wood.</title>
        <authorList>
            <person name="Hori C."/>
            <person name="Ishida T."/>
            <person name="Igarashi K."/>
            <person name="Samejima M."/>
            <person name="Suzuki H."/>
            <person name="Master E."/>
            <person name="Ferreira P."/>
            <person name="Ruiz-Duenas F.J."/>
            <person name="Held B."/>
            <person name="Canessa P."/>
            <person name="Larrondo L.F."/>
            <person name="Schmoll M."/>
            <person name="Druzhinina I.S."/>
            <person name="Kubicek C.P."/>
            <person name="Gaskell J.A."/>
            <person name="Kersten P."/>
            <person name="St John F."/>
            <person name="Glasner J."/>
            <person name="Sabat G."/>
            <person name="Splinter BonDurant S."/>
            <person name="Syed K."/>
            <person name="Yadav J."/>
            <person name="Mgbeahuruike A.C."/>
            <person name="Kovalchuk A."/>
            <person name="Asiegbu F.O."/>
            <person name="Lackner G."/>
            <person name="Hoffmeister D."/>
            <person name="Rencoret J."/>
            <person name="Gutierrez A."/>
            <person name="Sun H."/>
            <person name="Lindquist E."/>
            <person name="Barry K."/>
            <person name="Riley R."/>
            <person name="Grigoriev I.V."/>
            <person name="Henrissat B."/>
            <person name="Kues U."/>
            <person name="Berka R.M."/>
            <person name="Martinez A.T."/>
            <person name="Covert S.F."/>
            <person name="Blanchette R.A."/>
            <person name="Cullen D."/>
        </authorList>
    </citation>
    <scope>NUCLEOTIDE SEQUENCE [LARGE SCALE GENOMIC DNA]</scope>
    <source>
        <strain evidence="2 3">11061_1 CR5-6</strain>
    </source>
</reference>
<evidence type="ECO:0000313" key="2">
    <source>
        <dbReference type="EMBL" id="KIP02617.1"/>
    </source>
</evidence>
<feature type="region of interest" description="Disordered" evidence="1">
    <location>
        <begin position="1"/>
        <end position="44"/>
    </location>
</feature>
<feature type="compositionally biased region" description="Basic and acidic residues" evidence="1">
    <location>
        <begin position="33"/>
        <end position="44"/>
    </location>
</feature>
<protein>
    <submittedName>
        <fullName evidence="2">Uncharacterized protein</fullName>
    </submittedName>
</protein>
<name>A0A0C3S0Q3_PHLG1</name>
<dbReference type="Proteomes" id="UP000053257">
    <property type="component" value="Unassembled WGS sequence"/>
</dbReference>
<dbReference type="EMBL" id="KN840663">
    <property type="protein sequence ID" value="KIP02617.1"/>
    <property type="molecule type" value="Genomic_DNA"/>
</dbReference>
<organism evidence="2 3">
    <name type="scientific">Phlebiopsis gigantea (strain 11061_1 CR5-6)</name>
    <name type="common">White-rot fungus</name>
    <name type="synonym">Peniophora gigantea</name>
    <dbReference type="NCBI Taxonomy" id="745531"/>
    <lineage>
        <taxon>Eukaryota</taxon>
        <taxon>Fungi</taxon>
        <taxon>Dikarya</taxon>
        <taxon>Basidiomycota</taxon>
        <taxon>Agaricomycotina</taxon>
        <taxon>Agaricomycetes</taxon>
        <taxon>Polyporales</taxon>
        <taxon>Phanerochaetaceae</taxon>
        <taxon>Phlebiopsis</taxon>
    </lineage>
</organism>
<feature type="compositionally biased region" description="Basic residues" evidence="1">
    <location>
        <begin position="22"/>
        <end position="32"/>
    </location>
</feature>
<keyword evidence="3" id="KW-1185">Reference proteome</keyword>
<evidence type="ECO:0000313" key="3">
    <source>
        <dbReference type="Proteomes" id="UP000053257"/>
    </source>
</evidence>
<gene>
    <name evidence="2" type="ORF">PHLGIDRAFT_285950</name>
</gene>